<dbReference type="AlphaFoldDB" id="A0AA39IVP3"/>
<name>A0AA39IVP3_9AGAR</name>
<sequence length="290" mass="33254">MEEPPRKTQKLEGIDAGRKHIEMWRKVVGMVGGDRNTQAVGCGTKDDDEQEMRRMSRVGREPKGGDEEQYGEYDVFILGLVAELEDVQRKLKTNEVRGRGKEQPNLEYTGFWLNAYRRYTQETKVVFEGTADGNENGLCREFYRTAAGGERAIILNFAGVDKKPSAEIRREQRKGHRRDVERAASADFGMMMTSRPSAYTLCFQTTITIKRGSPECGAKEVLCRLVTSEASKTRLRPCVVSLKIAIRIFDVEVWSRIFMSDTYFHRSPSQARSELVNPLRTWKNCIFRYI</sequence>
<accession>A0AA39IVP3</accession>
<evidence type="ECO:0000313" key="3">
    <source>
        <dbReference type="Proteomes" id="UP001175226"/>
    </source>
</evidence>
<feature type="region of interest" description="Disordered" evidence="1">
    <location>
        <begin position="35"/>
        <end position="67"/>
    </location>
</feature>
<feature type="compositionally biased region" description="Basic and acidic residues" evidence="1">
    <location>
        <begin position="51"/>
        <end position="66"/>
    </location>
</feature>
<dbReference type="Proteomes" id="UP001175226">
    <property type="component" value="Unassembled WGS sequence"/>
</dbReference>
<reference evidence="2" key="1">
    <citation type="submission" date="2023-06" db="EMBL/GenBank/DDBJ databases">
        <authorList>
            <consortium name="Lawrence Berkeley National Laboratory"/>
            <person name="Ahrendt S."/>
            <person name="Sahu N."/>
            <person name="Indic B."/>
            <person name="Wong-Bajracharya J."/>
            <person name="Merenyi Z."/>
            <person name="Ke H.-M."/>
            <person name="Monk M."/>
            <person name="Kocsube S."/>
            <person name="Drula E."/>
            <person name="Lipzen A."/>
            <person name="Balint B."/>
            <person name="Henrissat B."/>
            <person name="Andreopoulos B."/>
            <person name="Martin F.M."/>
            <person name="Harder C.B."/>
            <person name="Rigling D."/>
            <person name="Ford K.L."/>
            <person name="Foster G.D."/>
            <person name="Pangilinan J."/>
            <person name="Papanicolaou A."/>
            <person name="Barry K."/>
            <person name="LaButti K."/>
            <person name="Viragh M."/>
            <person name="Koriabine M."/>
            <person name="Yan M."/>
            <person name="Riley R."/>
            <person name="Champramary S."/>
            <person name="Plett K.L."/>
            <person name="Tsai I.J."/>
            <person name="Slot J."/>
            <person name="Sipos G."/>
            <person name="Plett J."/>
            <person name="Nagy L.G."/>
            <person name="Grigoriev I.V."/>
        </authorList>
    </citation>
    <scope>NUCLEOTIDE SEQUENCE</scope>
    <source>
        <strain evidence="2">FPL87.14</strain>
    </source>
</reference>
<evidence type="ECO:0000313" key="2">
    <source>
        <dbReference type="EMBL" id="KAK0431335.1"/>
    </source>
</evidence>
<proteinExistence type="predicted"/>
<organism evidence="2 3">
    <name type="scientific">Armillaria borealis</name>
    <dbReference type="NCBI Taxonomy" id="47425"/>
    <lineage>
        <taxon>Eukaryota</taxon>
        <taxon>Fungi</taxon>
        <taxon>Dikarya</taxon>
        <taxon>Basidiomycota</taxon>
        <taxon>Agaricomycotina</taxon>
        <taxon>Agaricomycetes</taxon>
        <taxon>Agaricomycetidae</taxon>
        <taxon>Agaricales</taxon>
        <taxon>Marasmiineae</taxon>
        <taxon>Physalacriaceae</taxon>
        <taxon>Armillaria</taxon>
    </lineage>
</organism>
<evidence type="ECO:0000256" key="1">
    <source>
        <dbReference type="SAM" id="MobiDB-lite"/>
    </source>
</evidence>
<keyword evidence="3" id="KW-1185">Reference proteome</keyword>
<dbReference type="EMBL" id="JAUEPT010000117">
    <property type="protein sequence ID" value="KAK0431335.1"/>
    <property type="molecule type" value="Genomic_DNA"/>
</dbReference>
<comment type="caution">
    <text evidence="2">The sequence shown here is derived from an EMBL/GenBank/DDBJ whole genome shotgun (WGS) entry which is preliminary data.</text>
</comment>
<protein>
    <submittedName>
        <fullName evidence="2">Uncharacterized protein</fullName>
    </submittedName>
</protein>
<gene>
    <name evidence="2" type="ORF">EV421DRAFT_2024611</name>
</gene>